<dbReference type="KEGG" id="mcha:111013327"/>
<reference evidence="7" key="1">
    <citation type="submission" date="2025-08" db="UniProtKB">
        <authorList>
            <consortium name="RefSeq"/>
        </authorList>
    </citation>
    <scope>IDENTIFICATION</scope>
    <source>
        <strain evidence="7">OHB3-1</strain>
    </source>
</reference>
<feature type="region of interest" description="Disordered" evidence="4">
    <location>
        <begin position="338"/>
        <end position="384"/>
    </location>
</feature>
<evidence type="ECO:0000259" key="5">
    <source>
        <dbReference type="PROSITE" id="PS50137"/>
    </source>
</evidence>
<proteinExistence type="predicted"/>
<protein>
    <submittedName>
        <fullName evidence="7">Double-stranded RNA-binding protein 4-like isoform X1</fullName>
    </submittedName>
</protein>
<evidence type="ECO:0000256" key="2">
    <source>
        <dbReference type="ARBA" id="ARBA00022884"/>
    </source>
</evidence>
<organism evidence="6 7">
    <name type="scientific">Momordica charantia</name>
    <name type="common">Bitter gourd</name>
    <name type="synonym">Balsam pear</name>
    <dbReference type="NCBI Taxonomy" id="3673"/>
    <lineage>
        <taxon>Eukaryota</taxon>
        <taxon>Viridiplantae</taxon>
        <taxon>Streptophyta</taxon>
        <taxon>Embryophyta</taxon>
        <taxon>Tracheophyta</taxon>
        <taxon>Spermatophyta</taxon>
        <taxon>Magnoliopsida</taxon>
        <taxon>eudicotyledons</taxon>
        <taxon>Gunneridae</taxon>
        <taxon>Pentapetalae</taxon>
        <taxon>rosids</taxon>
        <taxon>fabids</taxon>
        <taxon>Cucurbitales</taxon>
        <taxon>Cucurbitaceae</taxon>
        <taxon>Momordiceae</taxon>
        <taxon>Momordica</taxon>
    </lineage>
</organism>
<evidence type="ECO:0000313" key="7">
    <source>
        <dbReference type="RefSeq" id="XP_022143454.1"/>
    </source>
</evidence>
<sequence>MVENSGAIVAHAAQQPSFPPDSAPAAVPAAIPVEISGASQPAADVRPPSVLPDAVRNPSAAPAPISSPIPSDSTQTFIYKSQLHEYAQRSRIPLPVYQTVIEGSIGLPKYRSTVLVDEVHYVSPNTFRNRRGAEHDAARIALEYISKRTKDDGFLLLQEDLMFCKSILSEYTVKMNLKRPLYTTNHHDGSVPIFQSTLVFDGVVYTGNLSRSKKEAEQLAARAAILSLIGDAGNPESQKTLTKIIASKVRLHATLQKVKDSFPSQIQSKPMSEKSEQGHVGMTVNEDIYVENASLTDEVVSGAISEIPPTTSHFQPEFKPEASPLSVRLPIEYVPSTLEEPVGDHATGSRKRSKNRRKARKKLHVENQMSIEASQTTPPCSVAQ</sequence>
<dbReference type="OrthoDB" id="5988181at2759"/>
<dbReference type="PANTHER" id="PTHR46031">
    <property type="match status" value="1"/>
</dbReference>
<dbReference type="RefSeq" id="XP_022143454.1">
    <property type="nucleotide sequence ID" value="XM_022287762.1"/>
</dbReference>
<evidence type="ECO:0000256" key="3">
    <source>
        <dbReference type="PROSITE-ProRule" id="PRU00266"/>
    </source>
</evidence>
<dbReference type="SMART" id="SM00358">
    <property type="entry name" value="DSRM"/>
    <property type="match status" value="2"/>
</dbReference>
<gene>
    <name evidence="7" type="primary">LOC111013327</name>
</gene>
<dbReference type="Gene3D" id="3.30.160.20">
    <property type="match status" value="2"/>
</dbReference>
<dbReference type="AlphaFoldDB" id="A0A6J1CPC5"/>
<dbReference type="GeneID" id="111013327"/>
<dbReference type="Proteomes" id="UP000504603">
    <property type="component" value="Unplaced"/>
</dbReference>
<evidence type="ECO:0000313" key="6">
    <source>
        <dbReference type="Proteomes" id="UP000504603"/>
    </source>
</evidence>
<keyword evidence="2 3" id="KW-0694">RNA-binding</keyword>
<dbReference type="SUPFAM" id="SSF54768">
    <property type="entry name" value="dsRNA-binding domain-like"/>
    <property type="match status" value="2"/>
</dbReference>
<feature type="domain" description="DRBM" evidence="5">
    <location>
        <begin position="78"/>
        <end position="147"/>
    </location>
</feature>
<evidence type="ECO:0000256" key="1">
    <source>
        <dbReference type="ARBA" id="ARBA00022737"/>
    </source>
</evidence>
<feature type="compositionally biased region" description="Basic residues" evidence="4">
    <location>
        <begin position="348"/>
        <end position="363"/>
    </location>
</feature>
<evidence type="ECO:0000256" key="4">
    <source>
        <dbReference type="SAM" id="MobiDB-lite"/>
    </source>
</evidence>
<accession>A0A6J1CPC5</accession>
<dbReference type="GO" id="GO:0003723">
    <property type="term" value="F:RNA binding"/>
    <property type="evidence" value="ECO:0007669"/>
    <property type="project" value="UniProtKB-UniRule"/>
</dbReference>
<keyword evidence="6" id="KW-1185">Reference proteome</keyword>
<feature type="compositionally biased region" description="Polar residues" evidence="4">
    <location>
        <begin position="367"/>
        <end position="384"/>
    </location>
</feature>
<name>A0A6J1CPC5_MOMCH</name>
<dbReference type="PROSITE" id="PS50137">
    <property type="entry name" value="DS_RBD"/>
    <property type="match status" value="1"/>
</dbReference>
<keyword evidence="1" id="KW-0677">Repeat</keyword>
<dbReference type="Pfam" id="PF00035">
    <property type="entry name" value="dsrm"/>
    <property type="match status" value="2"/>
</dbReference>
<dbReference type="InterPro" id="IPR014720">
    <property type="entry name" value="dsRBD_dom"/>
</dbReference>
<dbReference type="PANTHER" id="PTHR46031:SF37">
    <property type="entry name" value="DRBM DOMAIN-CONTAINING PROTEIN"/>
    <property type="match status" value="1"/>
</dbReference>